<sequence>MSPHAISTKPDDTQRKRRKGATRLSCAECRRLKLRCDRAIPCSSCIKRGCGAICPDGSLTTGQGNRFVLASTQELHEKIHELANRVRELEDALRVDHAQITNEQHPLLSEDLLKIKAPLQREVPALRNGAVKQEEESNPDVVDAFGSLSISMSGKTKYFGHIANSWLFLQNESGEDDEQDNHLAALQAVLPPEILKRASALPMSTTIPTGAETTSLQALHWYLPSAERAAELRAIYYRYAAWMYNPVSQEVFDFEIFNHFYGQQHPYGDDPQLPHRLSVLFMVLAIGCLMDSSLPPYNVDAEKYHQLAKAALFQNGFLDAPTISAVQALFLMTYYLFISDRHGTGNGARWATMGLAVKLSQSIGLHRDSGRWNGVDADETQRRRQLFWEIFTYDSWQCYTFGRPPSFALPHIDCKMPHATEPAEDQIFHAWKHRFVSECMNLLHDQAFGAKTPTYATVLQLDRKLRAFPVPPALQVAGFGSGESQSSSFSETVMITLQRHIVLAIREMNLLYLHRSFFARAISDHPKDPLGSPYGTSVIAAYRSAGSLVALMRNLHTQLKEPSERLWFLWTHMFSCAIVLGSIVTRCPSMSLAPSALVQLDSACELFSKAARGFRAIKVMNIMLQLQKRAHQNLEEFRQGNRSPPGRHGSMNEPLTPVDDDDELAILGGRTRLVKKEPSSPQILERSPVSHNPVVPLPLPRSQMDPNVLEYLSSFQSQSQPSSSTTTYSDGVDSISPVSMYGLTTLPGPSYPESGPFSQSIPQSQSTLPSQSSTNGHHLRHHSSQNMGMNGGSINGGSQSFPQYFPVYDYGSSSTINGYPQTPVLNTDPQPHLRRSSSGSPEQNSMNTTWQDFITHILFDCDNTLVLSEALAFEACAGLANEILDGQNIPDRYTGEQLIVEFVGQNFRGMLTSLQKKHGFELPGEEMERYVSLEEDRVIAKLKEKLVPCVGANEELEKLEKSGKYELAVVSSSAHRRVIASLEKAGQAQWFPSERVFSAATSLPKPTSKPDPAIYLHACKTLGVEPKNSVAVEDSKSGSLSAIRAGIPVIAYVGSYETPEKRKEMAKVLKELGAEVAMNDWTEFESCLQAIESKHT</sequence>
<dbReference type="eggNOG" id="ENOG502RYE1">
    <property type="taxonomic scope" value="Eukaryota"/>
</dbReference>
<dbReference type="Pfam" id="PF04082">
    <property type="entry name" value="Fungal_trans"/>
    <property type="match status" value="1"/>
</dbReference>
<dbReference type="EMBL" id="LATX01001542">
    <property type="protein sequence ID" value="KTB40866.1"/>
    <property type="molecule type" value="Genomic_DNA"/>
</dbReference>
<evidence type="ECO:0000313" key="6">
    <source>
        <dbReference type="EMBL" id="KTB40866.1"/>
    </source>
</evidence>
<dbReference type="Gene3D" id="1.10.150.240">
    <property type="entry name" value="Putative phosphatase, domain 2"/>
    <property type="match status" value="1"/>
</dbReference>
<feature type="region of interest" description="Disordered" evidence="4">
    <location>
        <begin position="637"/>
        <end position="661"/>
    </location>
</feature>
<accession>A0A0W0FX10</accession>
<reference evidence="6 7" key="1">
    <citation type="submission" date="2015-12" db="EMBL/GenBank/DDBJ databases">
        <title>Draft genome sequence of Moniliophthora roreri, the causal agent of frosty pod rot of cacao.</title>
        <authorList>
            <person name="Aime M.C."/>
            <person name="Diaz-Valderrama J.R."/>
            <person name="Kijpornyongpan T."/>
            <person name="Phillips-Mora W."/>
        </authorList>
    </citation>
    <scope>NUCLEOTIDE SEQUENCE [LARGE SCALE GENOMIC DNA]</scope>
    <source>
        <strain evidence="6 7">MCA 2952</strain>
    </source>
</reference>
<dbReference type="AlphaFoldDB" id="A0A0W0FX10"/>
<feature type="region of interest" description="Disordered" evidence="4">
    <location>
        <begin position="675"/>
        <end position="702"/>
    </location>
</feature>
<evidence type="ECO:0000259" key="5">
    <source>
        <dbReference type="PROSITE" id="PS50048"/>
    </source>
</evidence>
<comment type="caution">
    <text evidence="6">The sequence shown here is derived from an EMBL/GenBank/DDBJ whole genome shotgun (WGS) entry which is preliminary data.</text>
</comment>
<dbReference type="SFLD" id="SFLDG01129">
    <property type="entry name" value="C1.5:_HAD__Beta-PGM__Phosphata"/>
    <property type="match status" value="1"/>
</dbReference>
<dbReference type="PANTHER" id="PTHR31001">
    <property type="entry name" value="UNCHARACTERIZED TRANSCRIPTIONAL REGULATORY PROTEIN"/>
    <property type="match status" value="1"/>
</dbReference>
<dbReference type="GO" id="GO:0008270">
    <property type="term" value="F:zinc ion binding"/>
    <property type="evidence" value="ECO:0007669"/>
    <property type="project" value="InterPro"/>
</dbReference>
<dbReference type="SMART" id="SM00066">
    <property type="entry name" value="GAL4"/>
    <property type="match status" value="1"/>
</dbReference>
<dbReference type="InterPro" id="IPR050613">
    <property type="entry name" value="Sec_Metabolite_Reg"/>
</dbReference>
<dbReference type="PANTHER" id="PTHR31001:SF56">
    <property type="entry name" value="ZN(2)-C6 FUNGAL-TYPE DOMAIN-CONTAINING PROTEIN"/>
    <property type="match status" value="1"/>
</dbReference>
<dbReference type="SUPFAM" id="SSF56784">
    <property type="entry name" value="HAD-like"/>
    <property type="match status" value="1"/>
</dbReference>
<dbReference type="InterPro" id="IPR023214">
    <property type="entry name" value="HAD_sf"/>
</dbReference>
<dbReference type="CDD" id="cd12148">
    <property type="entry name" value="fungal_TF_MHR"/>
    <property type="match status" value="1"/>
</dbReference>
<feature type="compositionally biased region" description="Polar residues" evidence="4">
    <location>
        <begin position="836"/>
        <end position="846"/>
    </location>
</feature>
<dbReference type="SUPFAM" id="SSF57701">
    <property type="entry name" value="Zn2/Cys6 DNA-binding domain"/>
    <property type="match status" value="1"/>
</dbReference>
<dbReference type="Gene3D" id="4.10.240.10">
    <property type="entry name" value="Zn(2)-C6 fungal-type DNA-binding domain"/>
    <property type="match status" value="1"/>
</dbReference>
<dbReference type="GO" id="GO:0005634">
    <property type="term" value="C:nucleus"/>
    <property type="evidence" value="ECO:0007669"/>
    <property type="project" value="UniProtKB-SubCell"/>
</dbReference>
<dbReference type="InterPro" id="IPR036412">
    <property type="entry name" value="HAD-like_sf"/>
</dbReference>
<dbReference type="NCBIfam" id="TIGR01509">
    <property type="entry name" value="HAD-SF-IA-v3"/>
    <property type="match status" value="1"/>
</dbReference>
<dbReference type="PROSITE" id="PS00463">
    <property type="entry name" value="ZN2_CY6_FUNGAL_1"/>
    <property type="match status" value="1"/>
</dbReference>
<dbReference type="Proteomes" id="UP000054988">
    <property type="component" value="Unassembled WGS sequence"/>
</dbReference>
<dbReference type="GO" id="GO:0006351">
    <property type="term" value="P:DNA-templated transcription"/>
    <property type="evidence" value="ECO:0007669"/>
    <property type="project" value="InterPro"/>
</dbReference>
<evidence type="ECO:0000256" key="3">
    <source>
        <dbReference type="ARBA" id="ARBA00023242"/>
    </source>
</evidence>
<dbReference type="InterPro" id="IPR006439">
    <property type="entry name" value="HAD-SF_hydro_IA"/>
</dbReference>
<feature type="compositionally biased region" description="Low complexity" evidence="4">
    <location>
        <begin position="758"/>
        <end position="774"/>
    </location>
</feature>
<dbReference type="InterPro" id="IPR023198">
    <property type="entry name" value="PGP-like_dom2"/>
</dbReference>
<keyword evidence="2" id="KW-0479">Metal-binding</keyword>
<protein>
    <recommendedName>
        <fullName evidence="5">Zn(2)-C6 fungal-type domain-containing protein</fullName>
    </recommendedName>
</protein>
<evidence type="ECO:0000313" key="7">
    <source>
        <dbReference type="Proteomes" id="UP000054988"/>
    </source>
</evidence>
<feature type="compositionally biased region" description="Polar residues" evidence="4">
    <location>
        <begin position="818"/>
        <end position="829"/>
    </location>
</feature>
<evidence type="ECO:0000256" key="2">
    <source>
        <dbReference type="ARBA" id="ARBA00022723"/>
    </source>
</evidence>
<gene>
    <name evidence="6" type="ORF">WG66_6571</name>
</gene>
<comment type="subcellular location">
    <subcellularLocation>
        <location evidence="1">Nucleus</location>
    </subcellularLocation>
</comment>
<dbReference type="GO" id="GO:0003677">
    <property type="term" value="F:DNA binding"/>
    <property type="evidence" value="ECO:0007669"/>
    <property type="project" value="InterPro"/>
</dbReference>
<dbReference type="Pfam" id="PF00172">
    <property type="entry name" value="Zn_clus"/>
    <property type="match status" value="1"/>
</dbReference>
<dbReference type="SMART" id="SM00906">
    <property type="entry name" value="Fungal_trans"/>
    <property type="match status" value="1"/>
</dbReference>
<feature type="region of interest" description="Disordered" evidence="4">
    <location>
        <begin position="739"/>
        <end position="795"/>
    </location>
</feature>
<dbReference type="InterPro" id="IPR041492">
    <property type="entry name" value="HAD_2"/>
</dbReference>
<dbReference type="Pfam" id="PF13419">
    <property type="entry name" value="HAD_2"/>
    <property type="match status" value="1"/>
</dbReference>
<evidence type="ECO:0000256" key="1">
    <source>
        <dbReference type="ARBA" id="ARBA00004123"/>
    </source>
</evidence>
<feature type="region of interest" description="Disordered" evidence="4">
    <location>
        <begin position="818"/>
        <end position="846"/>
    </location>
</feature>
<dbReference type="Gene3D" id="3.40.50.1000">
    <property type="entry name" value="HAD superfamily/HAD-like"/>
    <property type="match status" value="1"/>
</dbReference>
<dbReference type="GO" id="GO:0016791">
    <property type="term" value="F:phosphatase activity"/>
    <property type="evidence" value="ECO:0007669"/>
    <property type="project" value="UniProtKB-ARBA"/>
</dbReference>
<name>A0A0W0FX10_MONRR</name>
<dbReference type="InterPro" id="IPR036864">
    <property type="entry name" value="Zn2-C6_fun-type_DNA-bd_sf"/>
</dbReference>
<feature type="domain" description="Zn(2)-C6 fungal-type" evidence="5">
    <location>
        <begin position="25"/>
        <end position="54"/>
    </location>
</feature>
<evidence type="ECO:0000256" key="4">
    <source>
        <dbReference type="SAM" id="MobiDB-lite"/>
    </source>
</evidence>
<organism evidence="6 7">
    <name type="scientific">Moniliophthora roreri</name>
    <name type="common">Frosty pod rot fungus</name>
    <name type="synonym">Monilia roreri</name>
    <dbReference type="NCBI Taxonomy" id="221103"/>
    <lineage>
        <taxon>Eukaryota</taxon>
        <taxon>Fungi</taxon>
        <taxon>Dikarya</taxon>
        <taxon>Basidiomycota</taxon>
        <taxon>Agaricomycotina</taxon>
        <taxon>Agaricomycetes</taxon>
        <taxon>Agaricomycetidae</taxon>
        <taxon>Agaricales</taxon>
        <taxon>Marasmiineae</taxon>
        <taxon>Marasmiaceae</taxon>
        <taxon>Moniliophthora</taxon>
    </lineage>
</organism>
<dbReference type="SFLD" id="SFLDS00003">
    <property type="entry name" value="Haloacid_Dehalogenase"/>
    <property type="match status" value="1"/>
</dbReference>
<dbReference type="CDD" id="cd07505">
    <property type="entry name" value="HAD_BPGM-like"/>
    <property type="match status" value="1"/>
</dbReference>
<proteinExistence type="predicted"/>
<keyword evidence="3" id="KW-0539">Nucleus</keyword>
<dbReference type="CDD" id="cd00067">
    <property type="entry name" value="GAL4"/>
    <property type="match status" value="1"/>
</dbReference>
<dbReference type="InterPro" id="IPR007219">
    <property type="entry name" value="XnlR_reg_dom"/>
</dbReference>
<dbReference type="GO" id="GO:0000981">
    <property type="term" value="F:DNA-binding transcription factor activity, RNA polymerase II-specific"/>
    <property type="evidence" value="ECO:0007669"/>
    <property type="project" value="InterPro"/>
</dbReference>
<dbReference type="InterPro" id="IPR001138">
    <property type="entry name" value="Zn2Cys6_DnaBD"/>
</dbReference>
<dbReference type="PROSITE" id="PS50048">
    <property type="entry name" value="ZN2_CY6_FUNGAL_2"/>
    <property type="match status" value="1"/>
</dbReference>